<dbReference type="GeneID" id="89992336"/>
<name>A0ABZ2B087_9TREE</name>
<sequence>MSGTKDTFDLRAKEDAARRLNVGRVLPSAALSGTNSRAKHSELIGKPFLRQKVEAASKSHGIKFDEEATLYLTGAIESSLRSLINLTRAAQLHRTSSSHLHAPPMSKSSSKSSAEKEGRPMWSLILRDDPNAVIEALNRRNRDAEQEFRKMRMDRLARDAELQKARERQAAQSQTAEVSSPSPATAAASPAESSSAPSTPAKPLFGAAKETPKGTPSSSSSSSKKKSTTKKPSSRDVSAEVQHKMTNLTAMRSAGMGKKYGWMMGNAPAVSSPLAGKKRKAEGAEGKEKDAEKGKARESPLGQDRPNKKARPIPVPTRRMVAVSFPPPPPPAPALHVAGTNSNSTPTDKAELQKVSDDKALTMVDLVFALEHGGLGQAGGLGMGSVSGDVLQSIWARGGPWSESEGKKQ</sequence>
<evidence type="ECO:0000313" key="2">
    <source>
        <dbReference type="EMBL" id="WVO24202.1"/>
    </source>
</evidence>
<dbReference type="Proteomes" id="UP001432216">
    <property type="component" value="Chromosome 10"/>
</dbReference>
<reference evidence="2 3" key="1">
    <citation type="submission" date="2024-01" db="EMBL/GenBank/DDBJ databases">
        <title>Comparative genomics of Cryptococcus and Kwoniella reveals pathogenesis evolution and contrasting modes of karyotype evolution via chromosome fusion or intercentromeric recombination.</title>
        <authorList>
            <person name="Coelho M.A."/>
            <person name="David-Palma M."/>
            <person name="Shea T."/>
            <person name="Bowers K."/>
            <person name="McGinley-Smith S."/>
            <person name="Mohammad A.W."/>
            <person name="Gnirke A."/>
            <person name="Yurkov A.M."/>
            <person name="Nowrousian M."/>
            <person name="Sun S."/>
            <person name="Cuomo C.A."/>
            <person name="Heitman J."/>
        </authorList>
    </citation>
    <scope>NUCLEOTIDE SEQUENCE [LARGE SCALE GENOMIC DNA]</scope>
    <source>
        <strain evidence="2 3">7685027</strain>
    </source>
</reference>
<feature type="compositionally biased region" description="Low complexity" evidence="1">
    <location>
        <begin position="175"/>
        <end position="201"/>
    </location>
</feature>
<organism evidence="2 3">
    <name type="scientific">Cryptococcus decagattii</name>
    <dbReference type="NCBI Taxonomy" id="1859122"/>
    <lineage>
        <taxon>Eukaryota</taxon>
        <taxon>Fungi</taxon>
        <taxon>Dikarya</taxon>
        <taxon>Basidiomycota</taxon>
        <taxon>Agaricomycotina</taxon>
        <taxon>Tremellomycetes</taxon>
        <taxon>Tremellales</taxon>
        <taxon>Cryptococcaceae</taxon>
        <taxon>Cryptococcus</taxon>
        <taxon>Cryptococcus gattii species complex</taxon>
    </lineage>
</organism>
<keyword evidence="3" id="KW-1185">Reference proteome</keyword>
<evidence type="ECO:0000313" key="3">
    <source>
        <dbReference type="Proteomes" id="UP001432216"/>
    </source>
</evidence>
<feature type="region of interest" description="Disordered" evidence="1">
    <location>
        <begin position="94"/>
        <end position="118"/>
    </location>
</feature>
<protein>
    <recommendedName>
        <fullName evidence="4">TBP-associated factor 4</fullName>
    </recommendedName>
</protein>
<evidence type="ECO:0008006" key="4">
    <source>
        <dbReference type="Google" id="ProtNLM"/>
    </source>
</evidence>
<dbReference type="EMBL" id="CP143815">
    <property type="protein sequence ID" value="WVO24202.1"/>
    <property type="molecule type" value="Genomic_DNA"/>
</dbReference>
<feature type="region of interest" description="Disordered" evidence="1">
    <location>
        <begin position="160"/>
        <end position="351"/>
    </location>
</feature>
<proteinExistence type="predicted"/>
<gene>
    <name evidence="2" type="ORF">IAS62_005566</name>
</gene>
<feature type="compositionally biased region" description="Basic and acidic residues" evidence="1">
    <location>
        <begin position="281"/>
        <end position="298"/>
    </location>
</feature>
<accession>A0ABZ2B087</accession>
<evidence type="ECO:0000256" key="1">
    <source>
        <dbReference type="SAM" id="MobiDB-lite"/>
    </source>
</evidence>
<feature type="compositionally biased region" description="Basic and acidic residues" evidence="1">
    <location>
        <begin position="233"/>
        <end position="243"/>
    </location>
</feature>
<dbReference type="RefSeq" id="XP_064723441.1">
    <property type="nucleotide sequence ID" value="XM_064867369.1"/>
</dbReference>
<feature type="compositionally biased region" description="Low complexity" evidence="1">
    <location>
        <begin position="213"/>
        <end position="222"/>
    </location>
</feature>
<feature type="compositionally biased region" description="Basic and acidic residues" evidence="1">
    <location>
        <begin position="160"/>
        <end position="169"/>
    </location>
</feature>